<feature type="domain" description="Rad21/Rec8-like protein C-terminal eukaryotic" evidence="3">
    <location>
        <begin position="8"/>
        <end position="60"/>
    </location>
</feature>
<dbReference type="InterPro" id="IPR006909">
    <property type="entry name" value="Rad21/Rec8_C_eu"/>
</dbReference>
<keyword evidence="2" id="KW-0812">Transmembrane</keyword>
<keyword evidence="2" id="KW-1133">Transmembrane helix</keyword>
<evidence type="ECO:0000313" key="5">
    <source>
        <dbReference type="Proteomes" id="UP000024635"/>
    </source>
</evidence>
<proteinExistence type="predicted"/>
<dbReference type="SUPFAM" id="SSF46785">
    <property type="entry name" value="Winged helix' DNA-binding domain"/>
    <property type="match status" value="1"/>
</dbReference>
<evidence type="ECO:0000313" key="4">
    <source>
        <dbReference type="EMBL" id="EYC07077.1"/>
    </source>
</evidence>
<reference evidence="5" key="1">
    <citation type="journal article" date="2015" name="Nat. Genet.">
        <title>The genome and transcriptome of the zoonotic hookworm Ancylostoma ceylanicum identify infection-specific gene families.</title>
        <authorList>
            <person name="Schwarz E.M."/>
            <person name="Hu Y."/>
            <person name="Antoshechkin I."/>
            <person name="Miller M.M."/>
            <person name="Sternberg P.W."/>
            <person name="Aroian R.V."/>
        </authorList>
    </citation>
    <scope>NUCLEOTIDE SEQUENCE</scope>
    <source>
        <strain evidence="5">HY135</strain>
    </source>
</reference>
<gene>
    <name evidence="4" type="primary">Acey_s0072.g677</name>
    <name evidence="4" type="synonym">Acey-cutl-21</name>
    <name evidence="4" type="ORF">Y032_0072g677</name>
</gene>
<accession>A0A016TWW1</accession>
<dbReference type="AlphaFoldDB" id="A0A016TWW1"/>
<feature type="region of interest" description="Disordered" evidence="1">
    <location>
        <begin position="428"/>
        <end position="535"/>
    </location>
</feature>
<sequence>MTTLHTSEETQISFNYLTKGDSREAATQMFLSLLQLSGSQKVNFAQHEAYGDISIFAGPSVAQTLIKCNRRQFFGLITSFASVLIFSTVTPRCGSQLITIEVKFNPNYYTDGKFTDWIVVGVSGRPECRLRGNGETQYVIEIAVFNDPCLTQMPAPGVFQNRIRIGQNPAVILQGDQTLTVKCVYGLPEVETLPLPVISPNFNIESGTTSVGLPAGAIIPTAHTITGTLPQPQPHPSAVTGRTGSSALGNLDTSQASGRIMRVLNFFPLITGADKLASVDVASIGTQLEELLKRQNLNSNARQGVHNSQLTDLLDGRNPGPNSIIPQLPSRITDRTGSEGSKNVNDISDIQVDGHHVEQPVKVETATSAESSGAGAQQRGRAGPNLSVWLLPLLLGAVLLALCILCCLYVCLKRRHEAKQNRSRLLVGIPGGSNGGSKNNAHHLWWGGREGNRTDRANFSEGHTNSAAVSPAESQETSSTAQATRSASSVPSAKPRGIFKKNSGRNIDREDTAQSTRDIYGTSRDDSNGSHYASSGFYGRKQFEADVPSRQPSSNRADYLSTLERTNTNGMNLRSNLEEYVQRTHSQRNSQRSQYASRLEFNDPDLFSERGVDVGADTTVKQVLPKSYSEWRHCLIAGSSVNRASSLKVTSLEQEAGRPEDSGMSSYRSITEIYHAAETAEQGKPDEPHKGELLVEHRDVPSIEVLEKCVLPIRGFGARKLTEQELGRWRQLLLRDTMFRRQLLMTSTVQELDDISQQPEYRNLFTREKWAQIMQCVHNALNQNTAPSLETAASNSQLNVYIGNVGSDW</sequence>
<keyword evidence="2" id="KW-0472">Membrane</keyword>
<dbReference type="Pfam" id="PF04824">
    <property type="entry name" value="Rad21_Rec8"/>
    <property type="match status" value="1"/>
</dbReference>
<evidence type="ECO:0000256" key="1">
    <source>
        <dbReference type="SAM" id="MobiDB-lite"/>
    </source>
</evidence>
<organism evidence="4 5">
    <name type="scientific">Ancylostoma ceylanicum</name>
    <dbReference type="NCBI Taxonomy" id="53326"/>
    <lineage>
        <taxon>Eukaryota</taxon>
        <taxon>Metazoa</taxon>
        <taxon>Ecdysozoa</taxon>
        <taxon>Nematoda</taxon>
        <taxon>Chromadorea</taxon>
        <taxon>Rhabditida</taxon>
        <taxon>Rhabditina</taxon>
        <taxon>Rhabditomorpha</taxon>
        <taxon>Strongyloidea</taxon>
        <taxon>Ancylostomatidae</taxon>
        <taxon>Ancylostomatinae</taxon>
        <taxon>Ancylostoma</taxon>
    </lineage>
</organism>
<comment type="caution">
    <text evidence="4">The sequence shown here is derived from an EMBL/GenBank/DDBJ whole genome shotgun (WGS) entry which is preliminary data.</text>
</comment>
<dbReference type="OrthoDB" id="5810112at2759"/>
<evidence type="ECO:0000256" key="2">
    <source>
        <dbReference type="SAM" id="Phobius"/>
    </source>
</evidence>
<dbReference type="EMBL" id="JARK01001408">
    <property type="protein sequence ID" value="EYC07077.1"/>
    <property type="molecule type" value="Genomic_DNA"/>
</dbReference>
<dbReference type="InterPro" id="IPR036390">
    <property type="entry name" value="WH_DNA-bd_sf"/>
</dbReference>
<name>A0A016TWW1_9BILA</name>
<evidence type="ECO:0000259" key="3">
    <source>
        <dbReference type="Pfam" id="PF04824"/>
    </source>
</evidence>
<dbReference type="InterPro" id="IPR023093">
    <property type="entry name" value="ScpA-like_C"/>
</dbReference>
<keyword evidence="5" id="KW-1185">Reference proteome</keyword>
<dbReference type="Gene3D" id="1.10.10.580">
    <property type="entry name" value="Structural maintenance of chromosome 1. Chain E"/>
    <property type="match status" value="1"/>
</dbReference>
<dbReference type="Proteomes" id="UP000024635">
    <property type="component" value="Unassembled WGS sequence"/>
</dbReference>
<feature type="transmembrane region" description="Helical" evidence="2">
    <location>
        <begin position="389"/>
        <end position="412"/>
    </location>
</feature>
<feature type="region of interest" description="Disordered" evidence="1">
    <location>
        <begin position="310"/>
        <end position="346"/>
    </location>
</feature>
<protein>
    <recommendedName>
        <fullName evidence="3">Rad21/Rec8-like protein C-terminal eukaryotic domain-containing protein</fullName>
    </recommendedName>
</protein>
<feature type="transmembrane region" description="Helical" evidence="2">
    <location>
        <begin position="73"/>
        <end position="90"/>
    </location>
</feature>
<dbReference type="STRING" id="53326.A0A016TWW1"/>
<feature type="compositionally biased region" description="Low complexity" evidence="1">
    <location>
        <begin position="472"/>
        <end position="489"/>
    </location>
</feature>